<feature type="region of interest" description="Disordered" evidence="1">
    <location>
        <begin position="85"/>
        <end position="120"/>
    </location>
</feature>
<dbReference type="PANTHER" id="PTHR34239:SF2">
    <property type="entry name" value="TRANSPOSABLE ELEMENT P TRANSPOSASE_THAP9 CONSERVED DOMAIN-CONTAINING PROTEIN"/>
    <property type="match status" value="1"/>
</dbReference>
<gene>
    <name evidence="2" type="ORF">DPMN_071058</name>
</gene>
<organism evidence="2 3">
    <name type="scientific">Dreissena polymorpha</name>
    <name type="common">Zebra mussel</name>
    <name type="synonym">Mytilus polymorpha</name>
    <dbReference type="NCBI Taxonomy" id="45954"/>
    <lineage>
        <taxon>Eukaryota</taxon>
        <taxon>Metazoa</taxon>
        <taxon>Spiralia</taxon>
        <taxon>Lophotrochozoa</taxon>
        <taxon>Mollusca</taxon>
        <taxon>Bivalvia</taxon>
        <taxon>Autobranchia</taxon>
        <taxon>Heteroconchia</taxon>
        <taxon>Euheterodonta</taxon>
        <taxon>Imparidentia</taxon>
        <taxon>Neoheterodontei</taxon>
        <taxon>Myida</taxon>
        <taxon>Dreissenoidea</taxon>
        <taxon>Dreissenidae</taxon>
        <taxon>Dreissena</taxon>
    </lineage>
</organism>
<accession>A0A9D3Z6Z8</accession>
<dbReference type="Proteomes" id="UP000828390">
    <property type="component" value="Unassembled WGS sequence"/>
</dbReference>
<comment type="caution">
    <text evidence="2">The sequence shown here is derived from an EMBL/GenBank/DDBJ whole genome shotgun (WGS) entry which is preliminary data.</text>
</comment>
<feature type="compositionally biased region" description="Polar residues" evidence="1">
    <location>
        <begin position="108"/>
        <end position="119"/>
    </location>
</feature>
<name>A0A9D3Z6Z8_DREPO</name>
<reference evidence="2" key="1">
    <citation type="journal article" date="2019" name="bioRxiv">
        <title>The Genome of the Zebra Mussel, Dreissena polymorpha: A Resource for Invasive Species Research.</title>
        <authorList>
            <person name="McCartney M.A."/>
            <person name="Auch B."/>
            <person name="Kono T."/>
            <person name="Mallez S."/>
            <person name="Zhang Y."/>
            <person name="Obille A."/>
            <person name="Becker A."/>
            <person name="Abrahante J.E."/>
            <person name="Garbe J."/>
            <person name="Badalamenti J.P."/>
            <person name="Herman A."/>
            <person name="Mangelson H."/>
            <person name="Liachko I."/>
            <person name="Sullivan S."/>
            <person name="Sone E.D."/>
            <person name="Koren S."/>
            <person name="Silverstein K.A.T."/>
            <person name="Beckman K.B."/>
            <person name="Gohl D.M."/>
        </authorList>
    </citation>
    <scope>NUCLEOTIDE SEQUENCE</scope>
    <source>
        <strain evidence="2">Duluth1</strain>
        <tissue evidence="2">Whole animal</tissue>
    </source>
</reference>
<evidence type="ECO:0000313" key="3">
    <source>
        <dbReference type="Proteomes" id="UP000828390"/>
    </source>
</evidence>
<keyword evidence="3" id="KW-1185">Reference proteome</keyword>
<proteinExistence type="predicted"/>
<dbReference type="EMBL" id="JAIWYP010000014">
    <property type="protein sequence ID" value="KAH3711389.1"/>
    <property type="molecule type" value="Genomic_DNA"/>
</dbReference>
<evidence type="ECO:0000256" key="1">
    <source>
        <dbReference type="SAM" id="MobiDB-lite"/>
    </source>
</evidence>
<protein>
    <submittedName>
        <fullName evidence="2">Uncharacterized protein</fullName>
    </submittedName>
</protein>
<evidence type="ECO:0000313" key="2">
    <source>
        <dbReference type="EMBL" id="KAH3711389.1"/>
    </source>
</evidence>
<reference evidence="2" key="2">
    <citation type="submission" date="2020-11" db="EMBL/GenBank/DDBJ databases">
        <authorList>
            <person name="McCartney M.A."/>
            <person name="Auch B."/>
            <person name="Kono T."/>
            <person name="Mallez S."/>
            <person name="Becker A."/>
            <person name="Gohl D.M."/>
            <person name="Silverstein K.A.T."/>
            <person name="Koren S."/>
            <person name="Bechman K.B."/>
            <person name="Herman A."/>
            <person name="Abrahante J.E."/>
            <person name="Garbe J."/>
        </authorList>
    </citation>
    <scope>NUCLEOTIDE SEQUENCE</scope>
    <source>
        <strain evidence="2">Duluth1</strain>
        <tissue evidence="2">Whole animal</tissue>
    </source>
</reference>
<sequence>MNPNVYPCNNALALFGRTNRLINLTRRYLLRPELRSDYAHLCNHSLPFTSELFGDDVGKQAKKIEDCNKICNRVQRGGYGGDFRRPGFRTRSRASPRGYMRGRGSYASHGSNQTFSSPPKNVMRLTDQGETVALKLVCGDLNAKMGIHWKMKRELNWWIQHSDASLSGWGFVIGSRTTKF</sequence>
<dbReference type="PANTHER" id="PTHR34239">
    <property type="entry name" value="APPLE DOMAIN-CONTAINING PROTEIN"/>
    <property type="match status" value="1"/>
</dbReference>
<dbReference type="AlphaFoldDB" id="A0A9D3Z6Z8"/>